<evidence type="ECO:0000313" key="2">
    <source>
        <dbReference type="Proteomes" id="UP000184604"/>
    </source>
</evidence>
<name>A0A1L5F8C3_CLOKL</name>
<evidence type="ECO:0000313" key="1">
    <source>
        <dbReference type="EMBL" id="APM39237.1"/>
    </source>
</evidence>
<dbReference type="EMBL" id="CP018335">
    <property type="protein sequence ID" value="APM39237.1"/>
    <property type="molecule type" value="Genomic_DNA"/>
</dbReference>
<accession>A0A1L5F8C3</accession>
<protein>
    <submittedName>
        <fullName evidence="1">Uncharacterized protein</fullName>
    </submittedName>
</protein>
<reference evidence="1 2" key="1">
    <citation type="submission" date="2016-12" db="EMBL/GenBank/DDBJ databases">
        <title>Complete genome sequence of Clostridium kluyveri JZZ isolated from the pit mud of a Chinese flavor liquor-making factory.</title>
        <authorList>
            <person name="Wang Y."/>
        </authorList>
    </citation>
    <scope>NUCLEOTIDE SEQUENCE [LARGE SCALE GENOMIC DNA]</scope>
    <source>
        <strain evidence="1 2">JZZ</strain>
    </source>
</reference>
<dbReference type="Proteomes" id="UP000184604">
    <property type="component" value="Chromosome"/>
</dbReference>
<dbReference type="AlphaFoldDB" id="A0A1L5F8C3"/>
<gene>
    <name evidence="1" type="ORF">BS101_11010</name>
</gene>
<organism evidence="1 2">
    <name type="scientific">Clostridium kluyveri</name>
    <dbReference type="NCBI Taxonomy" id="1534"/>
    <lineage>
        <taxon>Bacteria</taxon>
        <taxon>Bacillati</taxon>
        <taxon>Bacillota</taxon>
        <taxon>Clostridia</taxon>
        <taxon>Eubacteriales</taxon>
        <taxon>Clostridiaceae</taxon>
        <taxon>Clostridium</taxon>
    </lineage>
</organism>
<sequence length="93" mass="11132">MDKLDQILQIFNTIKEGEPYLYGNYKEFGASIKVYIGFNKHKNSFYQSVKENGVIKNKRDIEINKAFFYLKDVFDKIDGVEKSNWQKNFKEEY</sequence>
<dbReference type="RefSeq" id="WP_073538871.1">
    <property type="nucleotide sequence ID" value="NZ_CP018335.1"/>
</dbReference>
<proteinExistence type="predicted"/>